<protein>
    <recommendedName>
        <fullName evidence="6">Transposase</fullName>
    </recommendedName>
</protein>
<evidence type="ECO:0008006" key="6">
    <source>
        <dbReference type="Google" id="ProtNLM"/>
    </source>
</evidence>
<dbReference type="Proteomes" id="UP001332503">
    <property type="component" value="Unassembled WGS sequence"/>
</dbReference>
<evidence type="ECO:0000313" key="3">
    <source>
        <dbReference type="EMBL" id="GMM15540.1"/>
    </source>
</evidence>
<evidence type="ECO:0000313" key="2">
    <source>
        <dbReference type="EMBL" id="GMM13709.1"/>
    </source>
</evidence>
<dbReference type="EMBL" id="BTFR01000012">
    <property type="protein sequence ID" value="GMM15540.1"/>
    <property type="molecule type" value="Genomic_DNA"/>
</dbReference>
<dbReference type="Proteomes" id="UP001346800">
    <property type="component" value="Unassembled WGS sequence"/>
</dbReference>
<keyword evidence="1" id="KW-1133">Transmembrane helix</keyword>
<dbReference type="EMBL" id="BTFQ01000037">
    <property type="protein sequence ID" value="GMM13709.1"/>
    <property type="molecule type" value="Genomic_DNA"/>
</dbReference>
<evidence type="ECO:0000256" key="1">
    <source>
        <dbReference type="SAM" id="Phobius"/>
    </source>
</evidence>
<gene>
    <name evidence="3" type="ORF">LABF125_06730</name>
    <name evidence="2" type="ORF">LABF186_08240</name>
</gene>
<organism evidence="2 5">
    <name type="scientific">Lactobacillus amylovorus subsp. animalium</name>
    <dbReference type="NCBI Taxonomy" id="3378536"/>
    <lineage>
        <taxon>Bacteria</taxon>
        <taxon>Bacillati</taxon>
        <taxon>Bacillota</taxon>
        <taxon>Bacilli</taxon>
        <taxon>Lactobacillales</taxon>
        <taxon>Lactobacillaceae</taxon>
        <taxon>Lactobacillus</taxon>
    </lineage>
</organism>
<name>A0ABD0C361_LACAM</name>
<proteinExistence type="predicted"/>
<sequence>MQSYRLYSIRLIILVFSSIIIDINRKKCKQKGLSSNSNLVLSLYLFYLKVQYPQENDEYEE</sequence>
<accession>A0ABD0C361</accession>
<reference evidence="2" key="1">
    <citation type="submission" date="2023-06" db="EMBL/GenBank/DDBJ databases">
        <authorList>
            <person name="Tohno M."/>
            <person name="Tanizawa Y."/>
        </authorList>
    </citation>
    <scope>NUCLEOTIDE SEQUENCE</scope>
    <source>
        <strain evidence="3">BF125</strain>
        <strain evidence="2">BF186</strain>
    </source>
</reference>
<evidence type="ECO:0000313" key="5">
    <source>
        <dbReference type="Proteomes" id="UP001346800"/>
    </source>
</evidence>
<dbReference type="AlphaFoldDB" id="A0ABD0C361"/>
<comment type="caution">
    <text evidence="2">The sequence shown here is derived from an EMBL/GenBank/DDBJ whole genome shotgun (WGS) entry which is preliminary data.</text>
</comment>
<evidence type="ECO:0000313" key="4">
    <source>
        <dbReference type="Proteomes" id="UP001332503"/>
    </source>
</evidence>
<keyword evidence="1" id="KW-0812">Transmembrane</keyword>
<keyword evidence="1" id="KW-0472">Membrane</keyword>
<keyword evidence="4" id="KW-1185">Reference proteome</keyword>
<feature type="transmembrane region" description="Helical" evidence="1">
    <location>
        <begin position="6"/>
        <end position="23"/>
    </location>
</feature>
<reference evidence="4 5" key="2">
    <citation type="journal article" date="2024" name="Int. J. Syst. Evol. Microbiol.">
        <title>Proposal of Lactobacillus amylovorus subsp. animalis subsp. nov. and an emended description of Lactobacillus amylovorus.</title>
        <authorList>
            <person name="Yamane K."/>
            <person name="Tanizawa Y."/>
            <person name="Kobayashi H."/>
            <person name="Kamizono T."/>
            <person name="Kojima Y."/>
            <person name="Takagi H."/>
            <person name="Tohno M."/>
        </authorList>
    </citation>
    <scope>NUCLEOTIDE SEQUENCE [LARGE SCALE GENOMIC DNA]</scope>
    <source>
        <strain evidence="3 4">BF125</strain>
        <strain evidence="2 5">BF186</strain>
    </source>
</reference>